<dbReference type="EMBL" id="NMUH01001219">
    <property type="protein sequence ID" value="MQL90192.1"/>
    <property type="molecule type" value="Genomic_DNA"/>
</dbReference>
<evidence type="ECO:0000313" key="2">
    <source>
        <dbReference type="Proteomes" id="UP000652761"/>
    </source>
</evidence>
<evidence type="ECO:0000313" key="1">
    <source>
        <dbReference type="EMBL" id="MQL90192.1"/>
    </source>
</evidence>
<comment type="caution">
    <text evidence="1">The sequence shown here is derived from an EMBL/GenBank/DDBJ whole genome shotgun (WGS) entry which is preliminary data.</text>
</comment>
<proteinExistence type="predicted"/>
<reference evidence="1" key="1">
    <citation type="submission" date="2017-07" db="EMBL/GenBank/DDBJ databases">
        <title>Taro Niue Genome Assembly and Annotation.</title>
        <authorList>
            <person name="Atibalentja N."/>
            <person name="Keating K."/>
            <person name="Fields C.J."/>
        </authorList>
    </citation>
    <scope>NUCLEOTIDE SEQUENCE</scope>
    <source>
        <strain evidence="1">Niue_2</strain>
        <tissue evidence="1">Leaf</tissue>
    </source>
</reference>
<name>A0A843UVD8_COLES</name>
<gene>
    <name evidence="1" type="ORF">Taro_022780</name>
</gene>
<keyword evidence="2" id="KW-1185">Reference proteome</keyword>
<organism evidence="1 2">
    <name type="scientific">Colocasia esculenta</name>
    <name type="common">Wild taro</name>
    <name type="synonym">Arum esculentum</name>
    <dbReference type="NCBI Taxonomy" id="4460"/>
    <lineage>
        <taxon>Eukaryota</taxon>
        <taxon>Viridiplantae</taxon>
        <taxon>Streptophyta</taxon>
        <taxon>Embryophyta</taxon>
        <taxon>Tracheophyta</taxon>
        <taxon>Spermatophyta</taxon>
        <taxon>Magnoliopsida</taxon>
        <taxon>Liliopsida</taxon>
        <taxon>Araceae</taxon>
        <taxon>Aroideae</taxon>
        <taxon>Colocasieae</taxon>
        <taxon>Colocasia</taxon>
    </lineage>
</organism>
<protein>
    <submittedName>
        <fullName evidence="1">Uncharacterized protein</fullName>
    </submittedName>
</protein>
<accession>A0A843UVD8</accession>
<sequence>MGVPVVIQIATGWPSVTTEPAGLARFRGRECDGAGHRVHVAMVRPTETRVLVTKGRRKLFAPAFSSELPRPNHLPFVSQGSYHELGPTIAMARSAVIPEVVAVGWTIAS</sequence>
<dbReference type="AlphaFoldDB" id="A0A843UVD8"/>
<dbReference type="Proteomes" id="UP000652761">
    <property type="component" value="Unassembled WGS sequence"/>
</dbReference>